<organism evidence="1">
    <name type="scientific">Anguilla anguilla</name>
    <name type="common">European freshwater eel</name>
    <name type="synonym">Muraena anguilla</name>
    <dbReference type="NCBI Taxonomy" id="7936"/>
    <lineage>
        <taxon>Eukaryota</taxon>
        <taxon>Metazoa</taxon>
        <taxon>Chordata</taxon>
        <taxon>Craniata</taxon>
        <taxon>Vertebrata</taxon>
        <taxon>Euteleostomi</taxon>
        <taxon>Actinopterygii</taxon>
        <taxon>Neopterygii</taxon>
        <taxon>Teleostei</taxon>
        <taxon>Anguilliformes</taxon>
        <taxon>Anguillidae</taxon>
        <taxon>Anguilla</taxon>
    </lineage>
</organism>
<name>A0A0E9QCJ7_ANGAN</name>
<reference evidence="1" key="1">
    <citation type="submission" date="2014-11" db="EMBL/GenBank/DDBJ databases">
        <authorList>
            <person name="Amaro Gonzalez C."/>
        </authorList>
    </citation>
    <scope>NUCLEOTIDE SEQUENCE</scope>
</reference>
<protein>
    <submittedName>
        <fullName evidence="1">Uncharacterized protein</fullName>
    </submittedName>
</protein>
<evidence type="ECO:0000313" key="1">
    <source>
        <dbReference type="EMBL" id="JAH14222.1"/>
    </source>
</evidence>
<reference evidence="1" key="2">
    <citation type="journal article" date="2015" name="Fish Shellfish Immunol.">
        <title>Early steps in the European eel (Anguilla anguilla)-Vibrio vulnificus interaction in the gills: Role of the RtxA13 toxin.</title>
        <authorList>
            <person name="Callol A."/>
            <person name="Pajuelo D."/>
            <person name="Ebbesson L."/>
            <person name="Teles M."/>
            <person name="MacKenzie S."/>
            <person name="Amaro C."/>
        </authorList>
    </citation>
    <scope>NUCLEOTIDE SEQUENCE</scope>
</reference>
<dbReference type="EMBL" id="GBXM01094355">
    <property type="protein sequence ID" value="JAH14222.1"/>
    <property type="molecule type" value="Transcribed_RNA"/>
</dbReference>
<proteinExistence type="predicted"/>
<accession>A0A0E9QCJ7</accession>
<dbReference type="AlphaFoldDB" id="A0A0E9QCJ7"/>
<sequence>MHRCEVFMRLSKGGSCGRVIICF</sequence>